<dbReference type="Proteomes" id="UP000829196">
    <property type="component" value="Unassembled WGS sequence"/>
</dbReference>
<evidence type="ECO:0000313" key="2">
    <source>
        <dbReference type="Proteomes" id="UP000829196"/>
    </source>
</evidence>
<proteinExistence type="predicted"/>
<protein>
    <submittedName>
        <fullName evidence="1">Uncharacterized protein</fullName>
    </submittedName>
</protein>
<sequence>MVGINSLVPIVNNSGIPCVSPLVDFSWFIQEACEGIITENANKLLIMLGCDHKHIVVEKDSKEIVIGLCHDKLDGVNVGICDVNMVGLNDSPSGIIVASDESPLASLEDVLSQLEYATY</sequence>
<comment type="caution">
    <text evidence="1">The sequence shown here is derived from an EMBL/GenBank/DDBJ whole genome shotgun (WGS) entry which is preliminary data.</text>
</comment>
<gene>
    <name evidence="1" type="ORF">KFK09_002060</name>
</gene>
<evidence type="ECO:0000313" key="1">
    <source>
        <dbReference type="EMBL" id="KAI0529508.1"/>
    </source>
</evidence>
<accession>A0A8T3C972</accession>
<dbReference type="AlphaFoldDB" id="A0A8T3C972"/>
<organism evidence="1 2">
    <name type="scientific">Dendrobium nobile</name>
    <name type="common">Orchid</name>
    <dbReference type="NCBI Taxonomy" id="94219"/>
    <lineage>
        <taxon>Eukaryota</taxon>
        <taxon>Viridiplantae</taxon>
        <taxon>Streptophyta</taxon>
        <taxon>Embryophyta</taxon>
        <taxon>Tracheophyta</taxon>
        <taxon>Spermatophyta</taxon>
        <taxon>Magnoliopsida</taxon>
        <taxon>Liliopsida</taxon>
        <taxon>Asparagales</taxon>
        <taxon>Orchidaceae</taxon>
        <taxon>Epidendroideae</taxon>
        <taxon>Malaxideae</taxon>
        <taxon>Dendrobiinae</taxon>
        <taxon>Dendrobium</taxon>
    </lineage>
</organism>
<reference evidence="1" key="1">
    <citation type="journal article" date="2022" name="Front. Genet.">
        <title>Chromosome-Scale Assembly of the Dendrobium nobile Genome Provides Insights Into the Molecular Mechanism of the Biosynthesis of the Medicinal Active Ingredient of Dendrobium.</title>
        <authorList>
            <person name="Xu Q."/>
            <person name="Niu S.-C."/>
            <person name="Li K.-L."/>
            <person name="Zheng P.-J."/>
            <person name="Zhang X.-J."/>
            <person name="Jia Y."/>
            <person name="Liu Y."/>
            <person name="Niu Y.-X."/>
            <person name="Yu L.-H."/>
            <person name="Chen D.-F."/>
            <person name="Zhang G.-Q."/>
        </authorList>
    </citation>
    <scope>NUCLEOTIDE SEQUENCE</scope>
    <source>
        <tissue evidence="1">Leaf</tissue>
    </source>
</reference>
<dbReference type="EMBL" id="JAGYWB010000002">
    <property type="protein sequence ID" value="KAI0529508.1"/>
    <property type="molecule type" value="Genomic_DNA"/>
</dbReference>
<keyword evidence="2" id="KW-1185">Reference proteome</keyword>
<dbReference type="OrthoDB" id="10565529at2759"/>
<name>A0A8T3C972_DENNO</name>